<dbReference type="InterPro" id="IPR032466">
    <property type="entry name" value="Metal_Hydrolase"/>
</dbReference>
<feature type="domain" description="Amidohydrolase-related" evidence="6">
    <location>
        <begin position="52"/>
        <end position="425"/>
    </location>
</feature>
<dbReference type="GO" id="GO:0005737">
    <property type="term" value="C:cytoplasm"/>
    <property type="evidence" value="ECO:0007669"/>
    <property type="project" value="TreeGrafter"/>
</dbReference>
<protein>
    <submittedName>
        <fullName evidence="7">Dihydroorotase</fullName>
    </submittedName>
</protein>
<dbReference type="AlphaFoldDB" id="A0A1W0CGU0"/>
<dbReference type="CDD" id="cd01318">
    <property type="entry name" value="DHOase_IIb"/>
    <property type="match status" value="1"/>
</dbReference>
<evidence type="ECO:0000259" key="6">
    <source>
        <dbReference type="Pfam" id="PF01979"/>
    </source>
</evidence>
<keyword evidence="4" id="KW-0479">Metal-binding</keyword>
<name>A0A1W0CGU0_9NEIS</name>
<accession>A0A1W0CGU0</accession>
<dbReference type="InterPro" id="IPR002195">
    <property type="entry name" value="Dihydroorotase_CS"/>
</dbReference>
<evidence type="ECO:0000256" key="1">
    <source>
        <dbReference type="ARBA" id="ARBA00001947"/>
    </source>
</evidence>
<evidence type="ECO:0000256" key="2">
    <source>
        <dbReference type="ARBA" id="ARBA00002368"/>
    </source>
</evidence>
<dbReference type="PANTHER" id="PTHR43668">
    <property type="entry name" value="ALLANTOINASE"/>
    <property type="match status" value="1"/>
</dbReference>
<dbReference type="Gene3D" id="2.30.40.10">
    <property type="entry name" value="Urease, subunit C, domain 1"/>
    <property type="match status" value="1"/>
</dbReference>
<reference evidence="7 8" key="1">
    <citation type="submission" date="2017-02" db="EMBL/GenBank/DDBJ databases">
        <title>Chromobacterium haemolyticum H5244.</title>
        <authorList>
            <person name="Gulvik C.A."/>
        </authorList>
    </citation>
    <scope>NUCLEOTIDE SEQUENCE [LARGE SCALE GENOMIC DNA]</scope>
    <source>
        <strain evidence="7 8">H5244</strain>
    </source>
</reference>
<dbReference type="PANTHER" id="PTHR43668:SF4">
    <property type="entry name" value="ALLANTOINASE"/>
    <property type="match status" value="1"/>
</dbReference>
<organism evidence="7 8">
    <name type="scientific">Chromobacterium haemolyticum</name>
    <dbReference type="NCBI Taxonomy" id="394935"/>
    <lineage>
        <taxon>Bacteria</taxon>
        <taxon>Pseudomonadati</taxon>
        <taxon>Pseudomonadota</taxon>
        <taxon>Betaproteobacteria</taxon>
        <taxon>Neisseriales</taxon>
        <taxon>Chromobacteriaceae</taxon>
        <taxon>Chromobacterium</taxon>
    </lineage>
</organism>
<evidence type="ECO:0000313" key="7">
    <source>
        <dbReference type="EMBL" id="OQS34004.1"/>
    </source>
</evidence>
<gene>
    <name evidence="7" type="ORF">B0T45_19620</name>
</gene>
<dbReference type="GO" id="GO:0004038">
    <property type="term" value="F:allantoinase activity"/>
    <property type="evidence" value="ECO:0007669"/>
    <property type="project" value="TreeGrafter"/>
</dbReference>
<sequence length="445" mass="48757">MNDILIRNARLVSDGREWEADLRVGNGRIRLIGASLPGRPGDIDIDAAGQWLLPGMIDDQVHFREPGAPHKGSIASESRAAVAGGVTSFMDMPNTRPATTCLEALTDKESRAAASSVANYGFHLGATRHNLDLIAALPSNRAAGVKVFMGASTGDLLLDDPAALERLFASCPLPILTHCEHTPRIREREAAWRLRFGDDIPPDQHPLIRDAEACYQSSWLAVDLARRHGSQLHVLHLSSARELELFQPGPISGKRITAEACVHHLLLDDGDYARLGHLIKCNPAIKSRADRDALRQALRDGRIDLIGTDHAPHAWEEKQQPYSQAPAGLPLVQHALPALLELVADGELTLPQLVDKTSHAVATRFAIAERGYLREGYWADLTLVARLPAPRPVCRDALLAHCGWTPFPYLAFRHAVSATIVSGQLAWFQGRIQPDCQGLPLRFMR</sequence>
<keyword evidence="5" id="KW-0378">Hydrolase</keyword>
<evidence type="ECO:0000313" key="8">
    <source>
        <dbReference type="Proteomes" id="UP000192721"/>
    </source>
</evidence>
<comment type="cofactor">
    <cofactor evidence="1">
        <name>Zn(2+)</name>
        <dbReference type="ChEBI" id="CHEBI:29105"/>
    </cofactor>
</comment>
<proteinExistence type="inferred from homology"/>
<dbReference type="Gene3D" id="3.20.20.140">
    <property type="entry name" value="Metal-dependent hydrolases"/>
    <property type="match status" value="1"/>
</dbReference>
<comment type="similarity">
    <text evidence="3">Belongs to the metallo-dependent hydrolases superfamily. DHOase family. Class I DHOase subfamily.</text>
</comment>
<dbReference type="GO" id="GO:0046872">
    <property type="term" value="F:metal ion binding"/>
    <property type="evidence" value="ECO:0007669"/>
    <property type="project" value="UniProtKB-KW"/>
</dbReference>
<dbReference type="InterPro" id="IPR050138">
    <property type="entry name" value="DHOase/Allantoinase_Hydrolase"/>
</dbReference>
<evidence type="ECO:0000256" key="5">
    <source>
        <dbReference type="ARBA" id="ARBA00022801"/>
    </source>
</evidence>
<dbReference type="NCBIfam" id="NF006688">
    <property type="entry name" value="PRK09236.1"/>
    <property type="match status" value="1"/>
</dbReference>
<dbReference type="Proteomes" id="UP000192721">
    <property type="component" value="Unassembled WGS sequence"/>
</dbReference>
<evidence type="ECO:0000256" key="3">
    <source>
        <dbReference type="ARBA" id="ARBA00010286"/>
    </source>
</evidence>
<dbReference type="GO" id="GO:0006145">
    <property type="term" value="P:purine nucleobase catabolic process"/>
    <property type="evidence" value="ECO:0007669"/>
    <property type="project" value="TreeGrafter"/>
</dbReference>
<dbReference type="InterPro" id="IPR006680">
    <property type="entry name" value="Amidohydro-rel"/>
</dbReference>
<evidence type="ECO:0000256" key="4">
    <source>
        <dbReference type="ARBA" id="ARBA00022723"/>
    </source>
</evidence>
<dbReference type="PROSITE" id="PS00483">
    <property type="entry name" value="DIHYDROOROTASE_2"/>
    <property type="match status" value="1"/>
</dbReference>
<dbReference type="SUPFAM" id="SSF51338">
    <property type="entry name" value="Composite domain of metallo-dependent hydrolases"/>
    <property type="match status" value="1"/>
</dbReference>
<comment type="caution">
    <text evidence="7">The sequence shown here is derived from an EMBL/GenBank/DDBJ whole genome shotgun (WGS) entry which is preliminary data.</text>
</comment>
<dbReference type="EMBL" id="MUKV01000035">
    <property type="protein sequence ID" value="OQS34004.1"/>
    <property type="molecule type" value="Genomic_DNA"/>
</dbReference>
<dbReference type="Pfam" id="PF01979">
    <property type="entry name" value="Amidohydro_1"/>
    <property type="match status" value="1"/>
</dbReference>
<dbReference type="RefSeq" id="WP_081556630.1">
    <property type="nucleotide sequence ID" value="NZ_MUKV01000035.1"/>
</dbReference>
<comment type="function">
    <text evidence="2">Catalyzes the reversible cyclization of carbamoyl aspartate to dihydroorotate.</text>
</comment>
<dbReference type="InterPro" id="IPR011059">
    <property type="entry name" value="Metal-dep_hydrolase_composite"/>
</dbReference>
<dbReference type="SUPFAM" id="SSF51556">
    <property type="entry name" value="Metallo-dependent hydrolases"/>
    <property type="match status" value="1"/>
</dbReference>